<proteinExistence type="predicted"/>
<protein>
    <submittedName>
        <fullName evidence="2">Uncharacterized protein</fullName>
    </submittedName>
</protein>
<dbReference type="Proteomes" id="UP000187609">
    <property type="component" value="Unassembled WGS sequence"/>
</dbReference>
<reference evidence="2" key="1">
    <citation type="submission" date="2016-11" db="EMBL/GenBank/DDBJ databases">
        <title>The genome of Nicotiana attenuata.</title>
        <authorList>
            <person name="Xu S."/>
            <person name="Brockmoeller T."/>
            <person name="Gaquerel E."/>
            <person name="Navarro A."/>
            <person name="Kuhl H."/>
            <person name="Gase K."/>
            <person name="Ling Z."/>
            <person name="Zhou W."/>
            <person name="Kreitzer C."/>
            <person name="Stanke M."/>
            <person name="Tang H."/>
            <person name="Lyons E."/>
            <person name="Pandey P."/>
            <person name="Pandey S.P."/>
            <person name="Timmermann B."/>
            <person name="Baldwin I.T."/>
        </authorList>
    </citation>
    <scope>NUCLEOTIDE SEQUENCE [LARGE SCALE GENOMIC DNA]</scope>
    <source>
        <strain evidence="2">UT</strain>
    </source>
</reference>
<dbReference type="PANTHER" id="PTHR35218">
    <property type="entry name" value="RNASE H DOMAIN-CONTAINING PROTEIN"/>
    <property type="match status" value="1"/>
</dbReference>
<sequence>MVQKVTLLMENTTTLSHYVSQGLHSNVRMQYAHQLLQVQEIIALELNNQILDMQAATTTQQATEPPPRWNTPPPPNSWSSSPTMEPQHGLPQPQQEEQVVPLLPQFLLEELQCLETPPPPPGTTDIGPFQASILDQVLQNITILEPLTLILPQNSERKLFVSVTPPVMKMGINMKIYPIDPLSYSIVMVPTLREQTAPPENHNYHQLSLALNPIRNHRERSTQTSPLRKILLWNYKGSNGADFWRNLKAVLSWNSPNMVPLTETKMKEAAHEALMLDLGFTNMLLAIQVG</sequence>
<accession>A0A1J6IQG3</accession>
<dbReference type="EMBL" id="MJEQ01037188">
    <property type="protein sequence ID" value="OIT02808.1"/>
    <property type="molecule type" value="Genomic_DNA"/>
</dbReference>
<evidence type="ECO:0000313" key="3">
    <source>
        <dbReference type="Proteomes" id="UP000187609"/>
    </source>
</evidence>
<evidence type="ECO:0000256" key="1">
    <source>
        <dbReference type="SAM" id="MobiDB-lite"/>
    </source>
</evidence>
<gene>
    <name evidence="2" type="ORF">A4A49_10632</name>
</gene>
<comment type="caution">
    <text evidence="2">The sequence shown here is derived from an EMBL/GenBank/DDBJ whole genome shotgun (WGS) entry which is preliminary data.</text>
</comment>
<dbReference type="PANTHER" id="PTHR35218:SF7">
    <property type="entry name" value="ENDONUCLEASE_EXONUCLEASE_PHOSPHATASE"/>
    <property type="match status" value="1"/>
</dbReference>
<dbReference type="Gramene" id="OIT02808">
    <property type="protein sequence ID" value="OIT02808"/>
    <property type="gene ID" value="A4A49_10632"/>
</dbReference>
<dbReference type="AlphaFoldDB" id="A0A1J6IQG3"/>
<evidence type="ECO:0000313" key="2">
    <source>
        <dbReference type="EMBL" id="OIT02808.1"/>
    </source>
</evidence>
<feature type="region of interest" description="Disordered" evidence="1">
    <location>
        <begin position="57"/>
        <end position="96"/>
    </location>
</feature>
<name>A0A1J6IQG3_NICAT</name>
<keyword evidence="3" id="KW-1185">Reference proteome</keyword>
<feature type="compositionally biased region" description="Pro residues" evidence="1">
    <location>
        <begin position="64"/>
        <end position="76"/>
    </location>
</feature>
<organism evidence="2 3">
    <name type="scientific">Nicotiana attenuata</name>
    <name type="common">Coyote tobacco</name>
    <dbReference type="NCBI Taxonomy" id="49451"/>
    <lineage>
        <taxon>Eukaryota</taxon>
        <taxon>Viridiplantae</taxon>
        <taxon>Streptophyta</taxon>
        <taxon>Embryophyta</taxon>
        <taxon>Tracheophyta</taxon>
        <taxon>Spermatophyta</taxon>
        <taxon>Magnoliopsida</taxon>
        <taxon>eudicotyledons</taxon>
        <taxon>Gunneridae</taxon>
        <taxon>Pentapetalae</taxon>
        <taxon>asterids</taxon>
        <taxon>lamiids</taxon>
        <taxon>Solanales</taxon>
        <taxon>Solanaceae</taxon>
        <taxon>Nicotianoideae</taxon>
        <taxon>Nicotianeae</taxon>
        <taxon>Nicotiana</taxon>
    </lineage>
</organism>